<evidence type="ECO:0000256" key="1">
    <source>
        <dbReference type="ARBA" id="ARBA00002838"/>
    </source>
</evidence>
<keyword evidence="9" id="KW-0256">Endoplasmic reticulum</keyword>
<comment type="subcellular location">
    <subcellularLocation>
        <location evidence="2">Endoplasmic reticulum membrane</location>
        <topology evidence="2">Single-pass type I membrane protein</topology>
    </subcellularLocation>
</comment>
<dbReference type="PANTHER" id="PTHR12731:SF1">
    <property type="entry name" value="TRANSLOCON-ASSOCIATED PROTEIN SUBUNIT DELTA"/>
    <property type="match status" value="1"/>
</dbReference>
<name>F6VGW8_CIOIN</name>
<reference evidence="18" key="1">
    <citation type="journal article" date="2002" name="Science">
        <title>The draft genome of Ciona intestinalis: insights into chordate and vertebrate origins.</title>
        <authorList>
            <person name="Dehal P."/>
            <person name="Satou Y."/>
            <person name="Campbell R.K."/>
            <person name="Chapman J."/>
            <person name="Degnan B."/>
            <person name="De Tomaso A."/>
            <person name="Davidson B."/>
            <person name="Di Gregorio A."/>
            <person name="Gelpke M."/>
            <person name="Goodstein D.M."/>
            <person name="Harafuji N."/>
            <person name="Hastings K.E."/>
            <person name="Ho I."/>
            <person name="Hotta K."/>
            <person name="Huang W."/>
            <person name="Kawashima T."/>
            <person name="Lemaire P."/>
            <person name="Martinez D."/>
            <person name="Meinertzhagen I.A."/>
            <person name="Necula S."/>
            <person name="Nonaka M."/>
            <person name="Putnam N."/>
            <person name="Rash S."/>
            <person name="Saiga H."/>
            <person name="Satake M."/>
            <person name="Terry A."/>
            <person name="Yamada L."/>
            <person name="Wang H.G."/>
            <person name="Awazu S."/>
            <person name="Azumi K."/>
            <person name="Boore J."/>
            <person name="Branno M."/>
            <person name="Chin-Bow S."/>
            <person name="DeSantis R."/>
            <person name="Doyle S."/>
            <person name="Francino P."/>
            <person name="Keys D.N."/>
            <person name="Haga S."/>
            <person name="Hayashi H."/>
            <person name="Hino K."/>
            <person name="Imai K.S."/>
            <person name="Inaba K."/>
            <person name="Kano S."/>
            <person name="Kobayashi K."/>
            <person name="Kobayashi M."/>
            <person name="Lee B.I."/>
            <person name="Makabe K.W."/>
            <person name="Manohar C."/>
            <person name="Matassi G."/>
            <person name="Medina M."/>
            <person name="Mochizuki Y."/>
            <person name="Mount S."/>
            <person name="Morishita T."/>
            <person name="Miura S."/>
            <person name="Nakayama A."/>
            <person name="Nishizaka S."/>
            <person name="Nomoto H."/>
            <person name="Ohta F."/>
            <person name="Oishi K."/>
            <person name="Rigoutsos I."/>
            <person name="Sano M."/>
            <person name="Sasaki A."/>
            <person name="Sasakura Y."/>
            <person name="Shoguchi E."/>
            <person name="Shin-i T."/>
            <person name="Spagnuolo A."/>
            <person name="Stainier D."/>
            <person name="Suzuki M.M."/>
            <person name="Tassy O."/>
            <person name="Takatori N."/>
            <person name="Tokuoka M."/>
            <person name="Yagi K."/>
            <person name="Yoshizaki F."/>
            <person name="Wada S."/>
            <person name="Zhang C."/>
            <person name="Hyatt P.D."/>
            <person name="Larimer F."/>
            <person name="Detter C."/>
            <person name="Doggett N."/>
            <person name="Glavina T."/>
            <person name="Hawkins T."/>
            <person name="Richardson P."/>
            <person name="Lucas S."/>
            <person name="Kohara Y."/>
            <person name="Levine M."/>
            <person name="Satoh N."/>
            <person name="Rokhsar D.S."/>
        </authorList>
    </citation>
    <scope>NUCLEOTIDE SEQUENCE [LARGE SCALE GENOMIC DNA]</scope>
</reference>
<dbReference type="InterPro" id="IPR008855">
    <property type="entry name" value="TRAP-delta"/>
</dbReference>
<evidence type="ECO:0000256" key="14">
    <source>
        <dbReference type="ARBA" id="ARBA00031791"/>
    </source>
</evidence>
<evidence type="ECO:0000313" key="17">
    <source>
        <dbReference type="Ensembl" id="ENSCINP00000028382.2"/>
    </source>
</evidence>
<dbReference type="FunCoup" id="F6VGW8">
    <property type="interactions" value="462"/>
</dbReference>
<dbReference type="GO" id="GO:0005789">
    <property type="term" value="C:endoplasmic reticulum membrane"/>
    <property type="evidence" value="ECO:0007669"/>
    <property type="project" value="UniProtKB-SubCell"/>
</dbReference>
<proteinExistence type="inferred from homology"/>
<organism evidence="17 18">
    <name type="scientific">Ciona intestinalis</name>
    <name type="common">Transparent sea squirt</name>
    <name type="synonym">Ascidia intestinalis</name>
    <dbReference type="NCBI Taxonomy" id="7719"/>
    <lineage>
        <taxon>Eukaryota</taxon>
        <taxon>Metazoa</taxon>
        <taxon>Chordata</taxon>
        <taxon>Tunicata</taxon>
        <taxon>Ascidiacea</taxon>
        <taxon>Phlebobranchia</taxon>
        <taxon>Cionidae</taxon>
        <taxon>Ciona</taxon>
    </lineage>
</organism>
<evidence type="ECO:0000256" key="13">
    <source>
        <dbReference type="ARBA" id="ARBA00023157"/>
    </source>
</evidence>
<comment type="subunit">
    <text evidence="4">Heterotetramer of TRAP-alpha, TRAP-beta, TRAP-delta and TRAP-gamma.</text>
</comment>
<evidence type="ECO:0000256" key="16">
    <source>
        <dbReference type="SAM" id="SignalP"/>
    </source>
</evidence>
<keyword evidence="18" id="KW-1185">Reference proteome</keyword>
<protein>
    <recommendedName>
        <fullName evidence="5">Translocon-associated protein subunit delta</fullName>
    </recommendedName>
    <alternativeName>
        <fullName evidence="14">Signal sequence receptor subunit delta</fullName>
    </alternativeName>
</protein>
<evidence type="ECO:0000256" key="3">
    <source>
        <dbReference type="ARBA" id="ARBA00009294"/>
    </source>
</evidence>
<evidence type="ECO:0000256" key="11">
    <source>
        <dbReference type="ARBA" id="ARBA00022989"/>
    </source>
</evidence>
<keyword evidence="8 16" id="KW-0732">Signal</keyword>
<keyword evidence="12 15" id="KW-0472">Membrane</keyword>
<dbReference type="AlphaFoldDB" id="F6VGW8"/>
<dbReference type="GO" id="GO:0012505">
    <property type="term" value="C:endomembrane system"/>
    <property type="evidence" value="ECO:0000318"/>
    <property type="project" value="GO_Central"/>
</dbReference>
<feature type="signal peptide" evidence="16">
    <location>
        <begin position="1"/>
        <end position="24"/>
    </location>
</feature>
<evidence type="ECO:0000256" key="5">
    <source>
        <dbReference type="ARBA" id="ARBA00014387"/>
    </source>
</evidence>
<evidence type="ECO:0000256" key="12">
    <source>
        <dbReference type="ARBA" id="ARBA00023136"/>
    </source>
</evidence>
<reference evidence="17" key="2">
    <citation type="submission" date="2025-08" db="UniProtKB">
        <authorList>
            <consortium name="Ensembl"/>
        </authorList>
    </citation>
    <scope>IDENTIFICATION</scope>
</reference>
<dbReference type="InParanoid" id="F6VGW8"/>
<keyword evidence="11 15" id="KW-1133">Transmembrane helix</keyword>
<dbReference type="OMA" id="GPWVNSE"/>
<keyword evidence="6" id="KW-1017">Isopeptide bond</keyword>
<dbReference type="PANTHER" id="PTHR12731">
    <property type="entry name" value="TRANSLOCON-ASSOCIATED PROTEIN, DELTA SUBUNIT"/>
    <property type="match status" value="1"/>
</dbReference>
<dbReference type="HOGENOM" id="CLU_100264_0_1_1"/>
<evidence type="ECO:0000256" key="7">
    <source>
        <dbReference type="ARBA" id="ARBA00022692"/>
    </source>
</evidence>
<dbReference type="Ensembl" id="ENSCINT00000028628.2">
    <property type="protein sequence ID" value="ENSCINP00000028382.2"/>
    <property type="gene ID" value="ENSCING00000016350.2"/>
</dbReference>
<evidence type="ECO:0000256" key="8">
    <source>
        <dbReference type="ARBA" id="ARBA00022729"/>
    </source>
</evidence>
<evidence type="ECO:0000256" key="6">
    <source>
        <dbReference type="ARBA" id="ARBA00022499"/>
    </source>
</evidence>
<feature type="transmembrane region" description="Helical" evidence="15">
    <location>
        <begin position="144"/>
        <end position="164"/>
    </location>
</feature>
<dbReference type="Pfam" id="PF05404">
    <property type="entry name" value="TRAP-delta"/>
    <property type="match status" value="1"/>
</dbReference>
<evidence type="ECO:0000256" key="10">
    <source>
        <dbReference type="ARBA" id="ARBA00022843"/>
    </source>
</evidence>
<evidence type="ECO:0000313" key="18">
    <source>
        <dbReference type="Proteomes" id="UP000008144"/>
    </source>
</evidence>
<dbReference type="STRING" id="7719.ENSCINP00000028382"/>
<comment type="similarity">
    <text evidence="3">Belongs to the TRAP-delta family.</text>
</comment>
<keyword evidence="13" id="KW-1015">Disulfide bond</keyword>
<accession>F6VGW8</accession>
<feature type="chain" id="PRO_5003343754" description="Translocon-associated protein subunit delta" evidence="16">
    <location>
        <begin position="25"/>
        <end position="172"/>
    </location>
</feature>
<reference evidence="17" key="3">
    <citation type="submission" date="2025-09" db="UniProtKB">
        <authorList>
            <consortium name="Ensembl"/>
        </authorList>
    </citation>
    <scope>IDENTIFICATION</scope>
</reference>
<dbReference type="Proteomes" id="UP000008144">
    <property type="component" value="Unassembled WGS sequence"/>
</dbReference>
<evidence type="ECO:0000256" key="15">
    <source>
        <dbReference type="SAM" id="Phobius"/>
    </source>
</evidence>
<evidence type="ECO:0000256" key="4">
    <source>
        <dbReference type="ARBA" id="ARBA00011819"/>
    </source>
</evidence>
<evidence type="ECO:0000256" key="9">
    <source>
        <dbReference type="ARBA" id="ARBA00022824"/>
    </source>
</evidence>
<keyword evidence="7 15" id="KW-0812">Transmembrane</keyword>
<evidence type="ECO:0000256" key="2">
    <source>
        <dbReference type="ARBA" id="ARBA00004115"/>
    </source>
</evidence>
<dbReference type="GeneTree" id="ENSGT00390000008992"/>
<comment type="function">
    <text evidence="1">TRAP proteins are part of a complex whose function is to bind calcium to the ER membrane and thereby regulate the retention of ER resident proteins.</text>
</comment>
<sequence length="172" mass="18715">KGKSIMANLLVISVLSLLIGSGFCCDQPSVDSSYYTSTNLKLGKNAAFVVELTVKCKNNVQDLMLYADVNGVQYPVTKSPEGNNYQVSWTAKNKKSPAALFDVKFFDESGYNALKKAARINQDANTVKPLFSVDVKHHGMSSGFWVSSELIALAVASLIFYVVCNERSAVIS</sequence>
<keyword evidence="10" id="KW-0832">Ubl conjugation</keyword>